<feature type="compositionally biased region" description="Polar residues" evidence="1">
    <location>
        <begin position="238"/>
        <end position="253"/>
    </location>
</feature>
<evidence type="ECO:0000313" key="3">
    <source>
        <dbReference type="EMBL" id="TVY33184.1"/>
    </source>
</evidence>
<accession>A0A8H8RE13</accession>
<protein>
    <recommendedName>
        <fullName evidence="5">Transmembrane protein</fullName>
    </recommendedName>
</protein>
<dbReference type="Proteomes" id="UP000443090">
    <property type="component" value="Unassembled WGS sequence"/>
</dbReference>
<keyword evidence="2" id="KW-0812">Transmembrane</keyword>
<organism evidence="3 4">
    <name type="scientific">Lachnellula occidentalis</name>
    <dbReference type="NCBI Taxonomy" id="215460"/>
    <lineage>
        <taxon>Eukaryota</taxon>
        <taxon>Fungi</taxon>
        <taxon>Dikarya</taxon>
        <taxon>Ascomycota</taxon>
        <taxon>Pezizomycotina</taxon>
        <taxon>Leotiomycetes</taxon>
        <taxon>Helotiales</taxon>
        <taxon>Lachnaceae</taxon>
        <taxon>Lachnellula</taxon>
    </lineage>
</organism>
<feature type="transmembrane region" description="Helical" evidence="2">
    <location>
        <begin position="146"/>
        <end position="167"/>
    </location>
</feature>
<feature type="region of interest" description="Disordered" evidence="1">
    <location>
        <begin position="302"/>
        <end position="330"/>
    </location>
</feature>
<reference evidence="3 4" key="1">
    <citation type="submission" date="2018-05" db="EMBL/GenBank/DDBJ databases">
        <title>Genome sequencing and assembly of the regulated plant pathogen Lachnellula willkommii and related sister species for the development of diagnostic species identification markers.</title>
        <authorList>
            <person name="Giroux E."/>
            <person name="Bilodeau G."/>
        </authorList>
    </citation>
    <scope>NUCLEOTIDE SEQUENCE [LARGE SCALE GENOMIC DNA]</scope>
    <source>
        <strain evidence="3 4">CBS 160.35</strain>
    </source>
</reference>
<evidence type="ECO:0000256" key="2">
    <source>
        <dbReference type="SAM" id="Phobius"/>
    </source>
</evidence>
<evidence type="ECO:0000313" key="4">
    <source>
        <dbReference type="Proteomes" id="UP000443090"/>
    </source>
</evidence>
<evidence type="ECO:0000256" key="1">
    <source>
        <dbReference type="SAM" id="MobiDB-lite"/>
    </source>
</evidence>
<dbReference type="EMBL" id="QGMI01001456">
    <property type="protein sequence ID" value="TVY33184.1"/>
    <property type="molecule type" value="Genomic_DNA"/>
</dbReference>
<keyword evidence="2" id="KW-1133">Transmembrane helix</keyword>
<gene>
    <name evidence="3" type="ORF">LOCC1_G007934</name>
</gene>
<dbReference type="AlphaFoldDB" id="A0A8H8RE13"/>
<dbReference type="OrthoDB" id="3531381at2759"/>
<feature type="transmembrane region" description="Helical" evidence="2">
    <location>
        <begin position="32"/>
        <end position="55"/>
    </location>
</feature>
<comment type="caution">
    <text evidence="3">The sequence shown here is derived from an EMBL/GenBank/DDBJ whole genome shotgun (WGS) entry which is preliminary data.</text>
</comment>
<name>A0A8H8RE13_9HELO</name>
<keyword evidence="2" id="KW-0472">Membrane</keyword>
<keyword evidence="4" id="KW-1185">Reference proteome</keyword>
<sequence length="547" mass="60254">MSSHRYPDLGPSTPPTSAPKASTTARILKPGIVMAAVVLLIIASVPGMVVGVGILGGRHVMGVLVANGFVVVASSLGISYVLFHFLAAYRNEPVGIVRPPKLRLHAACFIFARIGLVLWIITMIVSSVVASRPNICGNGGRDCRTILVGVVVSSLAFIATGTILTALEACPYPFQSPEVFHVARKVSVLVSSFDEELLERSASNASSFDPENAYVTEKKDPSSVKESIRRKPLPVTPSVGSQMSEVSEPQRPTTPLLPMEVKTRARDWGEEWAHLVNDTRRKGLTHSDSAVSGLSSYMSSESSELSVSKSERQPRTVTPSSSISNLSKRSPLATMRSADYPDVVVRPSLRYCPPIIPAPHEWNPFRTASLSQLLPVADVHSLQRRSMSMGGQQSRMIRRPSRTLPTLANHQRRPPLTARRSCDIKVPGAYIDFYLNLELEQHLEHADKIEAIALAQSKSGREVKIQAPRKDQVNGKREEVMVVDSKLRYRDKRPVVPSLQTRVGQDISQPHVAKESWGKENLAKDKRFKRLSLGDMIDEFDKMFDVY</sequence>
<feature type="compositionally biased region" description="Basic and acidic residues" evidence="1">
    <location>
        <begin position="216"/>
        <end position="229"/>
    </location>
</feature>
<evidence type="ECO:0008006" key="5">
    <source>
        <dbReference type="Google" id="ProtNLM"/>
    </source>
</evidence>
<feature type="region of interest" description="Disordered" evidence="1">
    <location>
        <begin position="1"/>
        <end position="22"/>
    </location>
</feature>
<feature type="transmembrane region" description="Helical" evidence="2">
    <location>
        <begin position="62"/>
        <end position="83"/>
    </location>
</feature>
<proteinExistence type="predicted"/>
<feature type="compositionally biased region" description="Polar residues" evidence="1">
    <location>
        <begin position="315"/>
        <end position="328"/>
    </location>
</feature>
<feature type="transmembrane region" description="Helical" evidence="2">
    <location>
        <begin position="103"/>
        <end position="125"/>
    </location>
</feature>
<feature type="region of interest" description="Disordered" evidence="1">
    <location>
        <begin position="207"/>
        <end position="255"/>
    </location>
</feature>